<feature type="domain" description="N-acetyltransferase" evidence="1">
    <location>
        <begin position="1"/>
        <end position="127"/>
    </location>
</feature>
<dbReference type="EMBL" id="JXKH01000002">
    <property type="protein sequence ID" value="OJG19495.1"/>
    <property type="molecule type" value="Genomic_DNA"/>
</dbReference>
<dbReference type="Gene3D" id="3.40.630.30">
    <property type="match status" value="1"/>
</dbReference>
<reference evidence="2 3" key="1">
    <citation type="submission" date="2014-12" db="EMBL/GenBank/DDBJ databases">
        <title>Draft genome sequences of 29 type strains of Enterococci.</title>
        <authorList>
            <person name="Zhong Z."/>
            <person name="Sun Z."/>
            <person name="Liu W."/>
            <person name="Zhang W."/>
            <person name="Zhang H."/>
        </authorList>
    </citation>
    <scope>NUCLEOTIDE SEQUENCE [LARGE SCALE GENOMIC DNA]</scope>
    <source>
        <strain evidence="2 3">DSM 17029</strain>
    </source>
</reference>
<dbReference type="GO" id="GO:0016747">
    <property type="term" value="F:acyltransferase activity, transferring groups other than amino-acyl groups"/>
    <property type="evidence" value="ECO:0007669"/>
    <property type="project" value="InterPro"/>
</dbReference>
<keyword evidence="3" id="KW-1185">Reference proteome</keyword>
<evidence type="ECO:0000313" key="2">
    <source>
        <dbReference type="EMBL" id="OJG19495.1"/>
    </source>
</evidence>
<organism evidence="2 3">
    <name type="scientific">Enterococcus canis</name>
    <dbReference type="NCBI Taxonomy" id="214095"/>
    <lineage>
        <taxon>Bacteria</taxon>
        <taxon>Bacillati</taxon>
        <taxon>Bacillota</taxon>
        <taxon>Bacilli</taxon>
        <taxon>Lactobacillales</taxon>
        <taxon>Enterococcaceae</taxon>
        <taxon>Enterococcus</taxon>
    </lineage>
</organism>
<dbReference type="STRING" id="214095.RU97_GL001066"/>
<dbReference type="InterPro" id="IPR016181">
    <property type="entry name" value="Acyl_CoA_acyltransferase"/>
</dbReference>
<gene>
    <name evidence="2" type="ORF">RU97_GL001066</name>
</gene>
<dbReference type="SUPFAM" id="SSF55729">
    <property type="entry name" value="Acyl-CoA N-acyltransferases (Nat)"/>
    <property type="match status" value="1"/>
</dbReference>
<evidence type="ECO:0000259" key="1">
    <source>
        <dbReference type="PROSITE" id="PS51186"/>
    </source>
</evidence>
<proteinExistence type="predicted"/>
<dbReference type="PROSITE" id="PS51186">
    <property type="entry name" value="GNAT"/>
    <property type="match status" value="1"/>
</dbReference>
<protein>
    <recommendedName>
        <fullName evidence="1">N-acetyltransferase domain-containing protein</fullName>
    </recommendedName>
</protein>
<name>A0A1L8RIG6_9ENTE</name>
<dbReference type="AlphaFoldDB" id="A0A1L8RIG6"/>
<dbReference type="Pfam" id="PF13673">
    <property type="entry name" value="Acetyltransf_10"/>
    <property type="match status" value="1"/>
</dbReference>
<evidence type="ECO:0000313" key="3">
    <source>
        <dbReference type="Proteomes" id="UP000181884"/>
    </source>
</evidence>
<dbReference type="InterPro" id="IPR000182">
    <property type="entry name" value="GNAT_dom"/>
</dbReference>
<comment type="caution">
    <text evidence="2">The sequence shown here is derived from an EMBL/GenBank/DDBJ whole genome shotgun (WGS) entry which is preliminary data.</text>
</comment>
<sequence>MEIRRYIEADQPALFQLLAGDGADWAEYSQLKKPQYMEALRHSITYVVIDEGLRGYCRCRDDDGFGIYIYDLLVEKNYRGNQAGHALMSQIKQDFPEVAVYVMSDVDPYYEKIGYTRIGSVFEVTGA</sequence>
<accession>A0A1L8RIG6</accession>
<dbReference type="Proteomes" id="UP000181884">
    <property type="component" value="Unassembled WGS sequence"/>
</dbReference>